<dbReference type="EMBL" id="JACADJ010000033">
    <property type="protein sequence ID" value="NWH05417.1"/>
    <property type="molecule type" value="Genomic_DNA"/>
</dbReference>
<sequence length="90" mass="10474">MKIIWDESKRQSNIVKHGLDFAQAHMVFAGSTFTFEDTRMDYGEQRFVTIGLLDGVVVIVHTESTDEIRIISMRKATKNEQRLYFKNLYG</sequence>
<evidence type="ECO:0000313" key="1">
    <source>
        <dbReference type="EMBL" id="NWH05417.1"/>
    </source>
</evidence>
<dbReference type="AlphaFoldDB" id="A0A850TB09"/>
<dbReference type="InterPro" id="IPR038573">
    <property type="entry name" value="BrnT_sf"/>
</dbReference>
<name>A0A850TB09_9BACT</name>
<dbReference type="Proteomes" id="UP000553343">
    <property type="component" value="Unassembled WGS sequence"/>
</dbReference>
<dbReference type="Pfam" id="PF04365">
    <property type="entry name" value="BrnT_toxin"/>
    <property type="match status" value="1"/>
</dbReference>
<evidence type="ECO:0000313" key="2">
    <source>
        <dbReference type="Proteomes" id="UP000553343"/>
    </source>
</evidence>
<dbReference type="RefSeq" id="WP_178366870.1">
    <property type="nucleotide sequence ID" value="NZ_JACADJ010000033.1"/>
</dbReference>
<dbReference type="InterPro" id="IPR007460">
    <property type="entry name" value="BrnT_toxin"/>
</dbReference>
<proteinExistence type="predicted"/>
<protein>
    <submittedName>
        <fullName evidence="1">BrnT family toxin</fullName>
    </submittedName>
</protein>
<gene>
    <name evidence="1" type="ORF">HXW94_10530</name>
</gene>
<comment type="caution">
    <text evidence="1">The sequence shown here is derived from an EMBL/GenBank/DDBJ whole genome shotgun (WGS) entry which is preliminary data.</text>
</comment>
<organism evidence="1 2">
    <name type="scientific">Desulfobacter latus</name>
    <dbReference type="NCBI Taxonomy" id="2292"/>
    <lineage>
        <taxon>Bacteria</taxon>
        <taxon>Pseudomonadati</taxon>
        <taxon>Thermodesulfobacteriota</taxon>
        <taxon>Desulfobacteria</taxon>
        <taxon>Desulfobacterales</taxon>
        <taxon>Desulfobacteraceae</taxon>
        <taxon>Desulfobacter</taxon>
    </lineage>
</organism>
<reference evidence="1 2" key="1">
    <citation type="submission" date="2020-06" db="EMBL/GenBank/DDBJ databases">
        <title>High-quality draft genome of sulfate reducer Desulfobacter latus type strain AcrS2 isolated from marine sediment.</title>
        <authorList>
            <person name="Hoppe M."/>
            <person name="Larsen C.K."/>
            <person name="Marshall I.P.G."/>
            <person name="Schramm A."/>
            <person name="Marietou A.G."/>
        </authorList>
    </citation>
    <scope>NUCLEOTIDE SEQUENCE [LARGE SCALE GENOMIC DNA]</scope>
    <source>
        <strain evidence="1 2">AcRS2</strain>
    </source>
</reference>
<keyword evidence="2" id="KW-1185">Reference proteome</keyword>
<accession>A0A850TB09</accession>
<dbReference type="Gene3D" id="3.10.450.530">
    <property type="entry name" value="Ribonuclease toxin, BrnT, of type II toxin-antitoxin system"/>
    <property type="match status" value="1"/>
</dbReference>